<reference evidence="2" key="1">
    <citation type="submission" date="2016-10" db="EMBL/GenBank/DDBJ databases">
        <authorList>
            <person name="Varghese N."/>
            <person name="Submissions S."/>
        </authorList>
    </citation>
    <scope>NUCLEOTIDE SEQUENCE [LARGE SCALE GENOMIC DNA]</scope>
    <source>
        <strain evidence="2">DSM 9751</strain>
    </source>
</reference>
<keyword evidence="2" id="KW-1185">Reference proteome</keyword>
<organism evidence="1 2">
    <name type="scientific">Pseudomonas saponiphila</name>
    <dbReference type="NCBI Taxonomy" id="556534"/>
    <lineage>
        <taxon>Bacteria</taxon>
        <taxon>Pseudomonadati</taxon>
        <taxon>Pseudomonadota</taxon>
        <taxon>Gammaproteobacteria</taxon>
        <taxon>Pseudomonadales</taxon>
        <taxon>Pseudomonadaceae</taxon>
        <taxon>Pseudomonas</taxon>
    </lineage>
</organism>
<protein>
    <submittedName>
        <fullName evidence="1">Thermostable hemolysin</fullName>
    </submittedName>
</protein>
<dbReference type="EMBL" id="FNTJ01000001">
    <property type="protein sequence ID" value="SEC11867.1"/>
    <property type="molecule type" value="Genomic_DNA"/>
</dbReference>
<accession>A0A1H4PWR4</accession>
<evidence type="ECO:0000313" key="1">
    <source>
        <dbReference type="EMBL" id="SEC11867.1"/>
    </source>
</evidence>
<dbReference type="AlphaFoldDB" id="A0A1H4PWR4"/>
<evidence type="ECO:0000313" key="2">
    <source>
        <dbReference type="Proteomes" id="UP000198982"/>
    </source>
</evidence>
<dbReference type="InterPro" id="IPR022050">
    <property type="entry name" value="T_hemolysin"/>
</dbReference>
<gene>
    <name evidence="1" type="ORF">SAMN05216178_3517</name>
</gene>
<proteinExistence type="predicted"/>
<dbReference type="Proteomes" id="UP000198982">
    <property type="component" value="Unassembled WGS sequence"/>
</dbReference>
<dbReference type="RefSeq" id="WP_092315533.1">
    <property type="nucleotide sequence ID" value="NZ_FNTJ01000001.1"/>
</dbReference>
<dbReference type="Pfam" id="PF12261">
    <property type="entry name" value="T_hemolysin"/>
    <property type="match status" value="1"/>
</dbReference>
<sequence>MPGFDCNIHLPLSFGCDAATPLTLARSLSGEPQRAVFEAYVSQRFRQVHGANIHHFMPQLFGLSDHLGALCAVAGVRLASSGPLFLERYLDAPIETLIDLAAQRPVEGPVERQGVVEVGNLAASDTGSARLSIIAITWLLAMDGLEWVAFTGNVGLVNSFHRLGLRPLTLCAADPARLGEDRHHWGSYYQSQPAVHVGNIRAGFIHLRNMGMFNRLGLPLSFEESSHVA</sequence>
<name>A0A1H4PWR4_9PSED</name>